<feature type="transmembrane region" description="Helical" evidence="4">
    <location>
        <begin position="286"/>
        <end position="307"/>
    </location>
</feature>
<dbReference type="AlphaFoldDB" id="A0A9W8TMJ0"/>
<keyword evidence="4" id="KW-1133">Transmembrane helix</keyword>
<reference evidence="6" key="1">
    <citation type="submission" date="2022-07" db="EMBL/GenBank/DDBJ databases">
        <title>Genome Sequence of Xylaria arbuscula.</title>
        <authorList>
            <person name="Buettner E."/>
        </authorList>
    </citation>
    <scope>NUCLEOTIDE SEQUENCE</scope>
    <source>
        <strain evidence="6">VT107</strain>
    </source>
</reference>
<feature type="transmembrane region" description="Helical" evidence="4">
    <location>
        <begin position="256"/>
        <end position="274"/>
    </location>
</feature>
<keyword evidence="7" id="KW-1185">Reference proteome</keyword>
<accession>A0A9W8TMJ0</accession>
<feature type="transmembrane region" description="Helical" evidence="4">
    <location>
        <begin position="392"/>
        <end position="413"/>
    </location>
</feature>
<dbReference type="PANTHER" id="PTHR12203">
    <property type="entry name" value="KDEL LYS-ASP-GLU-LEU CONTAINING - RELATED"/>
    <property type="match status" value="1"/>
</dbReference>
<comment type="similarity">
    <text evidence="1">Belongs to the glycosyltransferase 90 family.</text>
</comment>
<evidence type="ECO:0000256" key="3">
    <source>
        <dbReference type="SAM" id="MobiDB-lite"/>
    </source>
</evidence>
<feature type="domain" description="Glycosyl transferase CAP10" evidence="5">
    <location>
        <begin position="752"/>
        <end position="1056"/>
    </location>
</feature>
<dbReference type="GO" id="GO:0016740">
    <property type="term" value="F:transferase activity"/>
    <property type="evidence" value="ECO:0007669"/>
    <property type="project" value="UniProtKB-KW"/>
</dbReference>
<proteinExistence type="inferred from homology"/>
<feature type="transmembrane region" description="Helical" evidence="4">
    <location>
        <begin position="459"/>
        <end position="479"/>
    </location>
</feature>
<organism evidence="6 7">
    <name type="scientific">Xylaria arbuscula</name>
    <dbReference type="NCBI Taxonomy" id="114810"/>
    <lineage>
        <taxon>Eukaryota</taxon>
        <taxon>Fungi</taxon>
        <taxon>Dikarya</taxon>
        <taxon>Ascomycota</taxon>
        <taxon>Pezizomycotina</taxon>
        <taxon>Sordariomycetes</taxon>
        <taxon>Xylariomycetidae</taxon>
        <taxon>Xylariales</taxon>
        <taxon>Xylariaceae</taxon>
        <taxon>Xylaria</taxon>
    </lineage>
</organism>
<keyword evidence="4" id="KW-0812">Transmembrane</keyword>
<dbReference type="InterPro" id="IPR051091">
    <property type="entry name" value="O-Glucosyltr/Glycosyltrsf_90"/>
</dbReference>
<dbReference type="Proteomes" id="UP001148614">
    <property type="component" value="Unassembled WGS sequence"/>
</dbReference>
<dbReference type="SMART" id="SM00672">
    <property type="entry name" value="CAP10"/>
    <property type="match status" value="1"/>
</dbReference>
<dbReference type="Pfam" id="PF05686">
    <property type="entry name" value="Glyco_transf_90"/>
    <property type="match status" value="1"/>
</dbReference>
<evidence type="ECO:0000256" key="1">
    <source>
        <dbReference type="ARBA" id="ARBA00010118"/>
    </source>
</evidence>
<feature type="region of interest" description="Disordered" evidence="3">
    <location>
        <begin position="63"/>
        <end position="93"/>
    </location>
</feature>
<feature type="transmembrane region" description="Helical" evidence="4">
    <location>
        <begin position="419"/>
        <end position="439"/>
    </location>
</feature>
<gene>
    <name evidence="6" type="ORF">NPX13_g5626</name>
</gene>
<dbReference type="PANTHER" id="PTHR12203:SF35">
    <property type="entry name" value="PROTEIN O-GLUCOSYLTRANSFERASE 1"/>
    <property type="match status" value="1"/>
</dbReference>
<sequence>MNILIFVNNKPFEQRDTRADENLSDSALIAGIANLQARYYISTSFGMFLFRLYCAPTPYSRAREREREGRKRESPTPVPVWPVETSKTGRPAGTGRGGFYSEWGLALDGDSGFLLQMCLALTCLIRNETDLLPFILPDRPLHLAVLTLAIAGLVSYLFAKSLGLRYPGSRKGRHELPAAVTTLVGSGSDLVELEDCTHNPMLVGWFLQEFKSKAFLPFFLSVYEHLTPTRPIHLPRPSTTADDDDEGPSRAPVVRFAVLALLWAFATTRLSFLTANPTGVICPTGWFIEGFIPLAQLIAALIDAAIISQVARLRQASQDVAGDPWQTLGALSWTSAAVISFLTMWSYFDPVNSLASVILTPTEIRDVVLDSVVAALTLVVGVYLLGSFQAHLVLLVTTGTVVFVSTVSTPPVSASNGLWFEWVAIAAVVFVGFGALFHFRRTNTPLGTSLLRELHAPALGRYCVYALATLSLVLFYASFHARGKPVVSPKHAMIAGRIESNNWVANAATSTSLESAIKEYRLRYGISPPPYFDKWYEFAKSAKSPIIDSFDQINSDLLPFWAITPALLRQRTTHLLEHPYLSMGGLIIKNGNTSISPHIHGTHRWMMDVVEEMVKPFSQWLPDMQLAFNLDDECRVPIPADDSSYFKVHAQETRSRAQSKQSLASFSDVQRPPWDESFLGADDSIWQQQSDSFQVYSKKSIFSDLVAPSCPADAPVNQLHWWNRKVSCEECAIPHMQDGFVRNWTLAADLCHQPDVAHLHGFLTSPAAMGASQTLFPVFSQAKVHNFADILYPSPWSFHDKAPFEEEKDVPWEQKLNSVYWRGASSDGFSIYGSWQMFLRARFVKLASTIEKTVSRHGTRHFFKRHQPSLSATDPALSKTALDRDLQEIHGNTLVPDPLHVNVSFVGPFFSRCEGRDCVTEHATFYGSASAEPPQALDFQETWKHRHLIDLDGAGFSGRFLPFLQSGSLPYRAALFRTWWEERVHPWKHYVPLDLRLKDFWPAVEYFGGGRPDGAADAKEIAVAGQEWAKRALRKEDMQVYMFRLLLEWGRLVDDERENIGFSFA</sequence>
<dbReference type="EMBL" id="JANPWZ010000903">
    <property type="protein sequence ID" value="KAJ3570753.1"/>
    <property type="molecule type" value="Genomic_DNA"/>
</dbReference>
<evidence type="ECO:0000313" key="7">
    <source>
        <dbReference type="Proteomes" id="UP001148614"/>
    </source>
</evidence>
<evidence type="ECO:0000313" key="6">
    <source>
        <dbReference type="EMBL" id="KAJ3570753.1"/>
    </source>
</evidence>
<dbReference type="InterPro" id="IPR006598">
    <property type="entry name" value="CAP10"/>
</dbReference>
<keyword evidence="2" id="KW-0808">Transferase</keyword>
<protein>
    <recommendedName>
        <fullName evidence="5">Glycosyl transferase CAP10 domain-containing protein</fullName>
    </recommendedName>
</protein>
<feature type="transmembrane region" description="Helical" evidence="4">
    <location>
        <begin position="368"/>
        <end position="385"/>
    </location>
</feature>
<comment type="caution">
    <text evidence="6">The sequence shown here is derived from an EMBL/GenBank/DDBJ whole genome shotgun (WGS) entry which is preliminary data.</text>
</comment>
<name>A0A9W8TMJ0_9PEZI</name>
<keyword evidence="4" id="KW-0472">Membrane</keyword>
<evidence type="ECO:0000256" key="4">
    <source>
        <dbReference type="SAM" id="Phobius"/>
    </source>
</evidence>
<feature type="compositionally biased region" description="Basic and acidic residues" evidence="3">
    <location>
        <begin position="63"/>
        <end position="74"/>
    </location>
</feature>
<evidence type="ECO:0000259" key="5">
    <source>
        <dbReference type="SMART" id="SM00672"/>
    </source>
</evidence>
<feature type="transmembrane region" description="Helical" evidence="4">
    <location>
        <begin position="141"/>
        <end position="159"/>
    </location>
</feature>
<feature type="transmembrane region" description="Helical" evidence="4">
    <location>
        <begin position="328"/>
        <end position="348"/>
    </location>
</feature>
<dbReference type="VEuPathDB" id="FungiDB:F4678DRAFT_477046"/>
<evidence type="ECO:0000256" key="2">
    <source>
        <dbReference type="ARBA" id="ARBA00022679"/>
    </source>
</evidence>